<dbReference type="GO" id="GO:0003700">
    <property type="term" value="F:DNA-binding transcription factor activity"/>
    <property type="evidence" value="ECO:0007669"/>
    <property type="project" value="TreeGrafter"/>
</dbReference>
<dbReference type="Proteomes" id="UP000239326">
    <property type="component" value="Chromosome"/>
</dbReference>
<evidence type="ECO:0000313" key="2">
    <source>
        <dbReference type="EMBL" id="AVO42795.1"/>
    </source>
</evidence>
<dbReference type="InterPro" id="IPR050397">
    <property type="entry name" value="Env_Response_Regulators"/>
</dbReference>
<dbReference type="AlphaFoldDB" id="A0A2S0N3S3"/>
<dbReference type="Pfam" id="PF00027">
    <property type="entry name" value="cNMP_binding"/>
    <property type="match status" value="1"/>
</dbReference>
<dbReference type="PANTHER" id="PTHR24567">
    <property type="entry name" value="CRP FAMILY TRANSCRIPTIONAL REGULATORY PROTEIN"/>
    <property type="match status" value="1"/>
</dbReference>
<proteinExistence type="predicted"/>
<dbReference type="KEGG" id="simp:C6571_17165"/>
<dbReference type="SUPFAM" id="SSF51206">
    <property type="entry name" value="cAMP-binding domain-like"/>
    <property type="match status" value="1"/>
</dbReference>
<name>A0A2S0N3S3_9BURK</name>
<dbReference type="Gene3D" id="2.60.120.10">
    <property type="entry name" value="Jelly Rolls"/>
    <property type="match status" value="1"/>
</dbReference>
<dbReference type="CDD" id="cd00038">
    <property type="entry name" value="CAP_ED"/>
    <property type="match status" value="1"/>
</dbReference>
<protein>
    <recommendedName>
        <fullName evidence="1">Cyclic nucleotide-binding domain-containing protein</fullName>
    </recommendedName>
</protein>
<dbReference type="GO" id="GO:0005829">
    <property type="term" value="C:cytosol"/>
    <property type="evidence" value="ECO:0007669"/>
    <property type="project" value="TreeGrafter"/>
</dbReference>
<dbReference type="RefSeq" id="WP_106447770.1">
    <property type="nucleotide sequence ID" value="NZ_CP027669.1"/>
</dbReference>
<reference evidence="2 3" key="1">
    <citation type="submission" date="2018-03" db="EMBL/GenBank/DDBJ databases">
        <title>Genome sequencing of Simplicispira sp.</title>
        <authorList>
            <person name="Kim S.-J."/>
            <person name="Heo J."/>
            <person name="Kwon S.-W."/>
        </authorList>
    </citation>
    <scope>NUCLEOTIDE SEQUENCE [LARGE SCALE GENOMIC DNA]</scope>
    <source>
        <strain evidence="2 3">SC1-8</strain>
    </source>
</reference>
<dbReference type="InterPro" id="IPR014710">
    <property type="entry name" value="RmlC-like_jellyroll"/>
</dbReference>
<dbReference type="SMART" id="SM00100">
    <property type="entry name" value="cNMP"/>
    <property type="match status" value="1"/>
</dbReference>
<gene>
    <name evidence="2" type="ORF">C6571_17165</name>
</gene>
<dbReference type="InterPro" id="IPR018490">
    <property type="entry name" value="cNMP-bd_dom_sf"/>
</dbReference>
<evidence type="ECO:0000313" key="3">
    <source>
        <dbReference type="Proteomes" id="UP000239326"/>
    </source>
</evidence>
<sequence length="160" mass="17752">MDSAGFFDYPDDTPLDQSSTLLFLPDLSEDDWSRVLSFTQCRAFRAKEAVLKIGDSGRALYIVSRGALEVAMPQKRGRVLRIARLAEGAVFGEQAFLDGQPRSATVQAVTDGEMHVLSLESFEILAARHPDLARMMLMDLGRILSMRLRRTMEMAVDGIG</sequence>
<feature type="domain" description="Cyclic nucleotide-binding" evidence="1">
    <location>
        <begin position="23"/>
        <end position="143"/>
    </location>
</feature>
<accession>A0A2S0N3S3</accession>
<dbReference type="OrthoDB" id="8589195at2"/>
<dbReference type="InterPro" id="IPR000595">
    <property type="entry name" value="cNMP-bd_dom"/>
</dbReference>
<keyword evidence="3" id="KW-1185">Reference proteome</keyword>
<dbReference type="PRINTS" id="PR00103">
    <property type="entry name" value="CAMPKINASE"/>
</dbReference>
<dbReference type="PANTHER" id="PTHR24567:SF74">
    <property type="entry name" value="HTH-TYPE TRANSCRIPTIONAL REGULATOR ARCR"/>
    <property type="match status" value="1"/>
</dbReference>
<evidence type="ECO:0000259" key="1">
    <source>
        <dbReference type="PROSITE" id="PS50042"/>
    </source>
</evidence>
<dbReference type="PROSITE" id="PS50042">
    <property type="entry name" value="CNMP_BINDING_3"/>
    <property type="match status" value="1"/>
</dbReference>
<organism evidence="2 3">
    <name type="scientific">Simplicispira suum</name>
    <dbReference type="NCBI Taxonomy" id="2109915"/>
    <lineage>
        <taxon>Bacteria</taxon>
        <taxon>Pseudomonadati</taxon>
        <taxon>Pseudomonadota</taxon>
        <taxon>Betaproteobacteria</taxon>
        <taxon>Burkholderiales</taxon>
        <taxon>Comamonadaceae</taxon>
        <taxon>Simplicispira</taxon>
    </lineage>
</organism>
<dbReference type="EMBL" id="CP027669">
    <property type="protein sequence ID" value="AVO42795.1"/>
    <property type="molecule type" value="Genomic_DNA"/>
</dbReference>